<sequence length="320" mass="37300">MFRNILICDFDETISIKDTISAFARLAYLVKPPTFPNWSHFETTYMEGYNRLQPKYSQNRTLPLLKNLGSNNRITEENYNVLFGLEIEYQKLCRNIELNSIQEMEKYDLFKGISLRDVSNYVGSLLNGEVNSIMRKGFTECLRTLKIDIDNLFVISINWSREFIQDTITKEYISSSNIYCNDLLLDQKEDTKYVYRGDFSKSLLTGSDKIRVLNKLCDDKNENQKNLNKFWYVGDSETDLLCILNPRVNGVLLLDPQEDKKKFLKLTMDILGLEIDIINNFMNDSDLRSLVLVEKQNGNLSYLVKTWNDITTLIQQSNTL</sequence>
<evidence type="ECO:0000313" key="1">
    <source>
        <dbReference type="EMBL" id="SMN22180.1"/>
    </source>
</evidence>
<dbReference type="Proteomes" id="UP000196158">
    <property type="component" value="Unassembled WGS sequence"/>
</dbReference>
<organism evidence="1 2">
    <name type="scientific">Maudiozyma saulgeensis</name>
    <dbReference type="NCBI Taxonomy" id="1789683"/>
    <lineage>
        <taxon>Eukaryota</taxon>
        <taxon>Fungi</taxon>
        <taxon>Dikarya</taxon>
        <taxon>Ascomycota</taxon>
        <taxon>Saccharomycotina</taxon>
        <taxon>Saccharomycetes</taxon>
        <taxon>Saccharomycetales</taxon>
        <taxon>Saccharomycetaceae</taxon>
        <taxon>Maudiozyma</taxon>
    </lineage>
</organism>
<dbReference type="STRING" id="1789683.A0A1X7R9P2"/>
<evidence type="ECO:0000313" key="2">
    <source>
        <dbReference type="Proteomes" id="UP000196158"/>
    </source>
</evidence>
<dbReference type="PANTHER" id="PTHR28181">
    <property type="entry name" value="UPF0655 PROTEIN YCR015C"/>
    <property type="match status" value="1"/>
</dbReference>
<dbReference type="EMBL" id="FXLY01000010">
    <property type="protein sequence ID" value="SMN22180.1"/>
    <property type="molecule type" value="Genomic_DNA"/>
</dbReference>
<dbReference type="InterPro" id="IPR050849">
    <property type="entry name" value="HAD-like_hydrolase_phosphatase"/>
</dbReference>
<proteinExistence type="predicted"/>
<dbReference type="InterPro" id="IPR036412">
    <property type="entry name" value="HAD-like_sf"/>
</dbReference>
<gene>
    <name evidence="1" type="ORF">KASA_0I02035G</name>
</gene>
<accession>A0A1X7R9P2</accession>
<dbReference type="InterPro" id="IPR023214">
    <property type="entry name" value="HAD_sf"/>
</dbReference>
<name>A0A1X7R9P2_9SACH</name>
<dbReference type="Gene3D" id="3.40.50.1000">
    <property type="entry name" value="HAD superfamily/HAD-like"/>
    <property type="match status" value="1"/>
</dbReference>
<protein>
    <submittedName>
        <fullName evidence="1">Uncharacterized protein</fullName>
    </submittedName>
</protein>
<dbReference type="AlphaFoldDB" id="A0A1X7R9P2"/>
<dbReference type="CDD" id="cd01427">
    <property type="entry name" value="HAD_like"/>
    <property type="match status" value="1"/>
</dbReference>
<dbReference type="OrthoDB" id="10255128at2759"/>
<dbReference type="PANTHER" id="PTHR28181:SF1">
    <property type="entry name" value="COLD TOLERANCE PROTEIN 1"/>
    <property type="match status" value="1"/>
</dbReference>
<dbReference type="SUPFAM" id="SSF56784">
    <property type="entry name" value="HAD-like"/>
    <property type="match status" value="1"/>
</dbReference>
<reference evidence="1 2" key="1">
    <citation type="submission" date="2017-04" db="EMBL/GenBank/DDBJ databases">
        <authorList>
            <person name="Afonso C.L."/>
            <person name="Miller P.J."/>
            <person name="Scott M.A."/>
            <person name="Spackman E."/>
            <person name="Goraichik I."/>
            <person name="Dimitrov K.M."/>
            <person name="Suarez D.L."/>
            <person name="Swayne D.E."/>
        </authorList>
    </citation>
    <scope>NUCLEOTIDE SEQUENCE [LARGE SCALE GENOMIC DNA]</scope>
</reference>
<keyword evidence="2" id="KW-1185">Reference proteome</keyword>